<protein>
    <recommendedName>
        <fullName evidence="4">Tryptophan 2-monooxygenase</fullName>
        <ecNumber evidence="3">1.13.12.3</ecNumber>
    </recommendedName>
</protein>
<evidence type="ECO:0000256" key="3">
    <source>
        <dbReference type="ARBA" id="ARBA00012535"/>
    </source>
</evidence>
<keyword evidence="10" id="KW-1185">Reference proteome</keyword>
<evidence type="ECO:0000313" key="10">
    <source>
        <dbReference type="Proteomes" id="UP001172083"/>
    </source>
</evidence>
<keyword evidence="7" id="KW-1133">Transmembrane helix</keyword>
<dbReference type="Pfam" id="PF01593">
    <property type="entry name" value="Amino_oxidase"/>
    <property type="match status" value="1"/>
</dbReference>
<dbReference type="Pfam" id="PF13450">
    <property type="entry name" value="NAD_binding_8"/>
    <property type="match status" value="1"/>
</dbReference>
<keyword evidence="7" id="KW-0812">Transmembrane</keyword>
<reference evidence="9" key="1">
    <citation type="submission" date="2023-06" db="EMBL/GenBank/DDBJ databases">
        <title>Genomic of Agaribacillus aureum.</title>
        <authorList>
            <person name="Wang G."/>
        </authorList>
    </citation>
    <scope>NUCLEOTIDE SEQUENCE</scope>
    <source>
        <strain evidence="9">BMA12</strain>
    </source>
</reference>
<evidence type="ECO:0000313" key="9">
    <source>
        <dbReference type="EMBL" id="MDN5213027.1"/>
    </source>
</evidence>
<dbReference type="SUPFAM" id="SSF51905">
    <property type="entry name" value="FAD/NAD(P)-binding domain"/>
    <property type="match status" value="1"/>
</dbReference>
<dbReference type="Gene3D" id="3.90.660.10">
    <property type="match status" value="1"/>
</dbReference>
<evidence type="ECO:0000259" key="8">
    <source>
        <dbReference type="Pfam" id="PF01593"/>
    </source>
</evidence>
<comment type="catalytic activity">
    <reaction evidence="6">
        <text>L-tryptophan + O2 = indole-3-acetamide + CO2 + H2O</text>
        <dbReference type="Rhea" id="RHEA:16165"/>
        <dbReference type="ChEBI" id="CHEBI:15377"/>
        <dbReference type="ChEBI" id="CHEBI:15379"/>
        <dbReference type="ChEBI" id="CHEBI:16031"/>
        <dbReference type="ChEBI" id="CHEBI:16526"/>
        <dbReference type="ChEBI" id="CHEBI:57912"/>
        <dbReference type="EC" id="1.13.12.3"/>
    </reaction>
</comment>
<gene>
    <name evidence="9" type="ORF">QQ020_13250</name>
</gene>
<dbReference type="PANTHER" id="PTHR10742">
    <property type="entry name" value="FLAVIN MONOAMINE OXIDASE"/>
    <property type="match status" value="1"/>
</dbReference>
<dbReference type="Gene3D" id="3.50.50.60">
    <property type="entry name" value="FAD/NAD(P)-binding domain"/>
    <property type="match status" value="2"/>
</dbReference>
<keyword evidence="5" id="KW-0073">Auxin biosynthesis</keyword>
<comment type="pathway">
    <text evidence="1">Plant hormone metabolism; auxin biosynthesis.</text>
</comment>
<feature type="transmembrane region" description="Helical" evidence="7">
    <location>
        <begin position="37"/>
        <end position="53"/>
    </location>
</feature>
<dbReference type="PANTHER" id="PTHR10742:SF410">
    <property type="entry name" value="LYSINE-SPECIFIC HISTONE DEMETHYLASE 2"/>
    <property type="match status" value="1"/>
</dbReference>
<evidence type="ECO:0000256" key="5">
    <source>
        <dbReference type="ARBA" id="ARBA00023070"/>
    </source>
</evidence>
<dbReference type="EC" id="1.13.12.3" evidence="3"/>
<organism evidence="9 10">
    <name type="scientific">Agaribacillus aureus</name>
    <dbReference type="NCBI Taxonomy" id="3051825"/>
    <lineage>
        <taxon>Bacteria</taxon>
        <taxon>Pseudomonadati</taxon>
        <taxon>Bacteroidota</taxon>
        <taxon>Cytophagia</taxon>
        <taxon>Cytophagales</taxon>
        <taxon>Splendidivirgaceae</taxon>
        <taxon>Agaribacillus</taxon>
    </lineage>
</organism>
<dbReference type="Proteomes" id="UP001172083">
    <property type="component" value="Unassembled WGS sequence"/>
</dbReference>
<evidence type="ECO:0000256" key="4">
    <source>
        <dbReference type="ARBA" id="ARBA00017871"/>
    </source>
</evidence>
<dbReference type="SUPFAM" id="SSF54373">
    <property type="entry name" value="FAD-linked reductases, C-terminal domain"/>
    <property type="match status" value="1"/>
</dbReference>
<comment type="caution">
    <text evidence="9">The sequence shown here is derived from an EMBL/GenBank/DDBJ whole genome shotgun (WGS) entry which is preliminary data.</text>
</comment>
<comment type="similarity">
    <text evidence="2">Belongs to the tryptophan 2-monooxygenase family.</text>
</comment>
<evidence type="ECO:0000256" key="6">
    <source>
        <dbReference type="ARBA" id="ARBA00047321"/>
    </source>
</evidence>
<dbReference type="InterPro" id="IPR036188">
    <property type="entry name" value="FAD/NAD-bd_sf"/>
</dbReference>
<proteinExistence type="inferred from homology"/>
<evidence type="ECO:0000256" key="2">
    <source>
        <dbReference type="ARBA" id="ARBA00005833"/>
    </source>
</evidence>
<name>A0ABT8L5J9_9BACT</name>
<evidence type="ECO:0000256" key="1">
    <source>
        <dbReference type="ARBA" id="ARBA00004814"/>
    </source>
</evidence>
<dbReference type="EMBL" id="JAUJEB010000001">
    <property type="protein sequence ID" value="MDN5213027.1"/>
    <property type="molecule type" value="Genomic_DNA"/>
</dbReference>
<accession>A0ABT8L5J9</accession>
<dbReference type="InterPro" id="IPR002937">
    <property type="entry name" value="Amino_oxidase"/>
</dbReference>
<dbReference type="InterPro" id="IPR050281">
    <property type="entry name" value="Flavin_monoamine_oxidase"/>
</dbReference>
<dbReference type="RefSeq" id="WP_346758343.1">
    <property type="nucleotide sequence ID" value="NZ_JAUJEB010000001.1"/>
</dbReference>
<feature type="domain" description="Amine oxidase" evidence="8">
    <location>
        <begin position="162"/>
        <end position="383"/>
    </location>
</feature>
<keyword evidence="7" id="KW-0472">Membrane</keyword>
<evidence type="ECO:0000256" key="7">
    <source>
        <dbReference type="SAM" id="Phobius"/>
    </source>
</evidence>
<sequence>MNRKDFIRACTLLGLSIPFNSFLTVKPHKKYSKPGRIIIIGAGAAGLSVGYLLKQRGVDFNIIEADSQLGGRMKINNSFADFPIPLGAEWISSENIDFSILADNEKVLQHIKTADYLPNDEYWVRVENKLLRNTLNTFIDKKFINSSWFDFFKTFVVPDIENNIQYDTKITSIDYSKTEVLLKADQEEFVADQVIITAPLSILKSKEISFSPTLPERKLSAFDKVTYWGGFKAFFEFEQKFYPAFVDYLIQPETNGQVSLYDAAWGQESEKHILGLFSVGAPAKKYGDLTDAVFKSQFLEELDQIFEGRATKYYIKHITQNWSKEPFAKGAYASDFTDPETLATLRESVNNKLYFAGDAYTDGTDWGNVHNAIYSARQCVEMILKENQ</sequence>